<evidence type="ECO:0000256" key="6">
    <source>
        <dbReference type="SAM" id="Phobius"/>
    </source>
</evidence>
<dbReference type="InterPro" id="IPR013057">
    <property type="entry name" value="AA_transpt_TM"/>
</dbReference>
<evidence type="ECO:0000313" key="9">
    <source>
        <dbReference type="RefSeq" id="XP_015271712.1"/>
    </source>
</evidence>
<evidence type="ECO:0000256" key="2">
    <source>
        <dbReference type="ARBA" id="ARBA00022692"/>
    </source>
</evidence>
<feature type="compositionally biased region" description="Acidic residues" evidence="5">
    <location>
        <begin position="9"/>
        <end position="37"/>
    </location>
</feature>
<feature type="transmembrane region" description="Helical" evidence="6">
    <location>
        <begin position="305"/>
        <end position="326"/>
    </location>
</feature>
<evidence type="ECO:0000259" key="7">
    <source>
        <dbReference type="Pfam" id="PF01490"/>
    </source>
</evidence>
<feature type="transmembrane region" description="Helical" evidence="6">
    <location>
        <begin position="453"/>
        <end position="472"/>
    </location>
</feature>
<feature type="transmembrane region" description="Helical" evidence="6">
    <location>
        <begin position="415"/>
        <end position="441"/>
    </location>
</feature>
<keyword evidence="2 6" id="KW-0812">Transmembrane</keyword>
<feature type="transmembrane region" description="Helical" evidence="6">
    <location>
        <begin position="207"/>
        <end position="224"/>
    </location>
</feature>
<keyword evidence="3 6" id="KW-1133">Transmembrane helix</keyword>
<dbReference type="Pfam" id="PF01490">
    <property type="entry name" value="Aa_trans"/>
    <property type="match status" value="1"/>
</dbReference>
<sequence>MRTAAREELDLEVMEPLIEEGAEDEQQDEGEGVEEGEDKEKKTLLPAEKKYQLEEEEGITYIQTLIHLLKGNIGTGLLGLPLAIKNAGLVLGPISLVIIGMVSVHCMHILVRCSHNLCQRLKKTSLGYSDTVSYAIELGPFDSFQKRAAWGRCIVDFFLVITQLGFCSVYIVFLAENMKHVCEGFLEPKPTNATGTSGSSDKRTIDLRLYMLCFLPFVIILVFIRDLRTLSVLSFFANISMAISLVIIYQYIIHGLKNLSLKKLPLIADLKKYPLFFGTAIFAFEGIGVVLPLQNRMKDASRFPLALNIGMGIVMILYISLSTLGYMRFGDDIKGSITLNLPQNKLVYQMVKILYSFGIFVTYAIQFFVPAEIIVPAVTSRVQEKLKLFCDLMMRMFLVCLTCFVAILIPRLDLVISFVGAVSSSTLALILPPLVEILTFYKDKEDLGMVLKDVFIASLGVLGFITGTYVTIEEILCPTSLPSVNATVAPNCLNVSHLAAGLD</sequence>
<dbReference type="PANTHER" id="PTHR22950:SF190">
    <property type="entry name" value="NEUTRAL AMINO ACID UNIPORTER 4"/>
    <property type="match status" value="1"/>
</dbReference>
<keyword evidence="4 6" id="KW-0472">Membrane</keyword>
<feature type="transmembrane region" description="Helical" evidence="6">
    <location>
        <begin position="231"/>
        <end position="253"/>
    </location>
</feature>
<evidence type="ECO:0000256" key="1">
    <source>
        <dbReference type="ARBA" id="ARBA00004141"/>
    </source>
</evidence>
<feature type="transmembrane region" description="Helical" evidence="6">
    <location>
        <begin position="87"/>
        <end position="111"/>
    </location>
</feature>
<proteinExistence type="predicted"/>
<dbReference type="Proteomes" id="UP000694871">
    <property type="component" value="Unplaced"/>
</dbReference>
<organism evidence="8 9">
    <name type="scientific">Gekko japonicus</name>
    <name type="common">Schlegel's Japanese gecko</name>
    <dbReference type="NCBI Taxonomy" id="146911"/>
    <lineage>
        <taxon>Eukaryota</taxon>
        <taxon>Metazoa</taxon>
        <taxon>Chordata</taxon>
        <taxon>Craniata</taxon>
        <taxon>Vertebrata</taxon>
        <taxon>Euteleostomi</taxon>
        <taxon>Lepidosauria</taxon>
        <taxon>Squamata</taxon>
        <taxon>Bifurcata</taxon>
        <taxon>Gekkota</taxon>
        <taxon>Gekkonidae</taxon>
        <taxon>Gekkoninae</taxon>
        <taxon>Gekko</taxon>
    </lineage>
</organism>
<evidence type="ECO:0000313" key="8">
    <source>
        <dbReference type="Proteomes" id="UP000694871"/>
    </source>
</evidence>
<dbReference type="RefSeq" id="XP_015271712.1">
    <property type="nucleotide sequence ID" value="XM_015416226.1"/>
</dbReference>
<evidence type="ECO:0000256" key="4">
    <source>
        <dbReference type="ARBA" id="ARBA00023136"/>
    </source>
</evidence>
<accession>A0ABM1KDC5</accession>
<feature type="region of interest" description="Disordered" evidence="5">
    <location>
        <begin position="1"/>
        <end position="45"/>
    </location>
</feature>
<gene>
    <name evidence="9" type="primary">SLC36A4</name>
</gene>
<evidence type="ECO:0000256" key="3">
    <source>
        <dbReference type="ARBA" id="ARBA00022989"/>
    </source>
</evidence>
<keyword evidence="8" id="KW-1185">Reference proteome</keyword>
<comment type="subcellular location">
    <subcellularLocation>
        <location evidence="1">Membrane</location>
        <topology evidence="1">Multi-pass membrane protein</topology>
    </subcellularLocation>
</comment>
<reference evidence="9" key="1">
    <citation type="submission" date="2025-08" db="UniProtKB">
        <authorList>
            <consortium name="RefSeq"/>
        </authorList>
    </citation>
    <scope>IDENTIFICATION</scope>
</reference>
<feature type="transmembrane region" description="Helical" evidence="6">
    <location>
        <begin position="392"/>
        <end position="409"/>
    </location>
</feature>
<feature type="domain" description="Amino acid transporter transmembrane" evidence="7">
    <location>
        <begin position="58"/>
        <end position="472"/>
    </location>
</feature>
<feature type="transmembrane region" description="Helical" evidence="6">
    <location>
        <begin position="153"/>
        <end position="175"/>
    </location>
</feature>
<feature type="transmembrane region" description="Helical" evidence="6">
    <location>
        <begin position="346"/>
        <end position="371"/>
    </location>
</feature>
<dbReference type="GeneID" id="107114659"/>
<feature type="transmembrane region" description="Helical" evidence="6">
    <location>
        <begin position="273"/>
        <end position="293"/>
    </location>
</feature>
<name>A0ABM1KDC5_GEKJA</name>
<dbReference type="PANTHER" id="PTHR22950">
    <property type="entry name" value="AMINO ACID TRANSPORTER"/>
    <property type="match status" value="1"/>
</dbReference>
<evidence type="ECO:0000256" key="5">
    <source>
        <dbReference type="SAM" id="MobiDB-lite"/>
    </source>
</evidence>
<protein>
    <submittedName>
        <fullName evidence="9">Proton-coupled amino acid transporter 4</fullName>
    </submittedName>
</protein>